<name>A0A9N8W1W1_9GLOM</name>
<proteinExistence type="predicted"/>
<sequence length="268" mass="30295">METYYGYVKAPQDAIILFEACRLGGLNRIQRRLSEKERSQIRSGSVFVWDEREAGMRRWTDGKSWSASRVSGSFLTYRELESKRKSGSRGSNNLNDLSSEDTDSSESYQGKKISSTTEQCSRYKHGGLVKQSFSITASNHQKLHLICYYTKADVINNKLQIPSQDEKLKSITIPKGMYPETSSVDNAGHMHYAAKFIQPGGSDTSSYVGSAPINIPNGRFTFPQPQQLSFPSSYPPPTQLPPQDIRWDNTRNSEDQRQLNAIYTTLRL</sequence>
<dbReference type="EMBL" id="CAJVPI010000068">
    <property type="protein sequence ID" value="CAG8472168.1"/>
    <property type="molecule type" value="Genomic_DNA"/>
</dbReference>
<dbReference type="InterPro" id="IPR018608">
    <property type="entry name" value="Gti1/Pac2"/>
</dbReference>
<dbReference type="Proteomes" id="UP000789739">
    <property type="component" value="Unassembled WGS sequence"/>
</dbReference>
<evidence type="ECO:0000313" key="2">
    <source>
        <dbReference type="EMBL" id="CAG8472168.1"/>
    </source>
</evidence>
<evidence type="ECO:0000313" key="3">
    <source>
        <dbReference type="Proteomes" id="UP000789739"/>
    </source>
</evidence>
<dbReference type="OrthoDB" id="5572844at2759"/>
<accession>A0A9N8W1W1</accession>
<feature type="region of interest" description="Disordered" evidence="1">
    <location>
        <begin position="85"/>
        <end position="116"/>
    </location>
</feature>
<gene>
    <name evidence="2" type="ORF">PBRASI_LOCUS1125</name>
</gene>
<dbReference type="PANTHER" id="PTHR28027:SF1">
    <property type="entry name" value="CAMP INDEPENDENT REGULATORY PROTEIN (AFU_ORTHOLOGUE AFUA_3G09640)"/>
    <property type="match status" value="1"/>
</dbReference>
<reference evidence="2" key="1">
    <citation type="submission" date="2021-06" db="EMBL/GenBank/DDBJ databases">
        <authorList>
            <person name="Kallberg Y."/>
            <person name="Tangrot J."/>
            <person name="Rosling A."/>
        </authorList>
    </citation>
    <scope>NUCLEOTIDE SEQUENCE</scope>
    <source>
        <strain evidence="2">BR232B</strain>
    </source>
</reference>
<dbReference type="Pfam" id="PF09729">
    <property type="entry name" value="Gti1_Pac2"/>
    <property type="match status" value="1"/>
</dbReference>
<comment type="caution">
    <text evidence="2">The sequence shown here is derived from an EMBL/GenBank/DDBJ whole genome shotgun (WGS) entry which is preliminary data.</text>
</comment>
<feature type="region of interest" description="Disordered" evidence="1">
    <location>
        <begin position="224"/>
        <end position="253"/>
    </location>
</feature>
<dbReference type="PANTHER" id="PTHR28027">
    <property type="entry name" value="TRANSCRIPTIONAL REGULATOR MIT1"/>
    <property type="match status" value="1"/>
</dbReference>
<dbReference type="GO" id="GO:0003677">
    <property type="term" value="F:DNA binding"/>
    <property type="evidence" value="ECO:0007669"/>
    <property type="project" value="TreeGrafter"/>
</dbReference>
<organism evidence="2 3">
    <name type="scientific">Paraglomus brasilianum</name>
    <dbReference type="NCBI Taxonomy" id="144538"/>
    <lineage>
        <taxon>Eukaryota</taxon>
        <taxon>Fungi</taxon>
        <taxon>Fungi incertae sedis</taxon>
        <taxon>Mucoromycota</taxon>
        <taxon>Glomeromycotina</taxon>
        <taxon>Glomeromycetes</taxon>
        <taxon>Paraglomerales</taxon>
        <taxon>Paraglomeraceae</taxon>
        <taxon>Paraglomus</taxon>
    </lineage>
</organism>
<evidence type="ECO:0000256" key="1">
    <source>
        <dbReference type="SAM" id="MobiDB-lite"/>
    </source>
</evidence>
<keyword evidence="3" id="KW-1185">Reference proteome</keyword>
<dbReference type="AlphaFoldDB" id="A0A9N8W1W1"/>
<protein>
    <submittedName>
        <fullName evidence="2">1309_t:CDS:1</fullName>
    </submittedName>
</protein>